<evidence type="ECO:0000256" key="8">
    <source>
        <dbReference type="ARBA" id="ARBA00022833"/>
    </source>
</evidence>
<evidence type="ECO:0000256" key="12">
    <source>
        <dbReference type="ARBA" id="ARBA00042829"/>
    </source>
</evidence>
<dbReference type="PANTHER" id="PTHR15162:SF9">
    <property type="entry name" value="ASPARTOACYLASE"/>
    <property type="match status" value="1"/>
</dbReference>
<dbReference type="FunFam" id="3.40.630.10:FF:000025">
    <property type="entry name" value="aspartoacylase"/>
    <property type="match status" value="1"/>
</dbReference>
<sequence>MSLAQLILPCLPWSGGRLLLAQGPVLVLPLAEAGWLSLAVLPPTSSTVAGTVQSATTDPTSRKKRGKSSRAHARLLAQSTAQAQRQPPLPMERGRNGVIPSPDSQKKTLAPCVGIDNLNIPAFMLSPCEVRGAGMVQGIKLLDKMTSCHFDGDPIKKVAIFGGTHGNELTGVFLVKHWQENGAEIQRTGLEVKPFITNPRAVKKCTRYIDCDLNRVFDLENLGKKMSEDLPYEVRRAQEINHLFGPKDSEDSYDIIFDLHNTTSNMGCTLILEDSKNDFLIQMYHYIKTSLAPLPCYVYLIEHPSLKYATTRSIAKYPVGIEVGPQPQGVLRADILDQMRKIIKHALDFVHNFNKGNEFPPCTIEVYKVLGKVDYPRNECGEITAIIHPNLQDQDWKPLHPGDPMFLTLDGKTIPLGGDWTSPPENSHHSQAKFTSLYTLQKYCTMDPSEPPLNQDL</sequence>
<accession>A0A8J6DRG0</accession>
<evidence type="ECO:0000256" key="3">
    <source>
        <dbReference type="ARBA" id="ARBA00004496"/>
    </source>
</evidence>
<dbReference type="CDD" id="cd06909">
    <property type="entry name" value="M14_ASPA"/>
    <property type="match status" value="1"/>
</dbReference>
<dbReference type="InterPro" id="IPR055438">
    <property type="entry name" value="AstE_AspA_cat"/>
</dbReference>
<feature type="chain" id="PRO_5035151174" description="Aspartoacylase" evidence="17">
    <location>
        <begin position="34"/>
        <end position="457"/>
    </location>
</feature>
<evidence type="ECO:0000256" key="10">
    <source>
        <dbReference type="ARBA" id="ARBA00039016"/>
    </source>
</evidence>
<evidence type="ECO:0000256" key="2">
    <source>
        <dbReference type="ARBA" id="ARBA00004123"/>
    </source>
</evidence>
<keyword evidence="6" id="KW-0479">Metal-binding</keyword>
<dbReference type="NCBIfam" id="NF002601">
    <property type="entry name" value="PRK02259.1"/>
    <property type="match status" value="1"/>
</dbReference>
<comment type="caution">
    <text evidence="20">The sequence shown here is derived from an EMBL/GenBank/DDBJ whole genome shotgun (WGS) entry which is preliminary data.</text>
</comment>
<evidence type="ECO:0000259" key="19">
    <source>
        <dbReference type="Pfam" id="PF24827"/>
    </source>
</evidence>
<comment type="subcellular location">
    <subcellularLocation>
        <location evidence="3">Cytoplasm</location>
    </subcellularLocation>
    <subcellularLocation>
        <location evidence="2">Nucleus</location>
    </subcellularLocation>
</comment>
<dbReference type="Gene3D" id="2.20.25.160">
    <property type="match status" value="1"/>
</dbReference>
<keyword evidence="5" id="KW-0963">Cytoplasm</keyword>
<comment type="cofactor">
    <cofactor evidence="1">
        <name>Zn(2+)</name>
        <dbReference type="ChEBI" id="CHEBI:29105"/>
    </cofactor>
</comment>
<evidence type="ECO:0000256" key="14">
    <source>
        <dbReference type="ARBA" id="ARBA00050102"/>
    </source>
</evidence>
<dbReference type="OrthoDB" id="8300214at2759"/>
<evidence type="ECO:0000256" key="17">
    <source>
        <dbReference type="SAM" id="SignalP"/>
    </source>
</evidence>
<evidence type="ECO:0000256" key="5">
    <source>
        <dbReference type="ARBA" id="ARBA00022490"/>
    </source>
</evidence>
<proteinExistence type="inferred from homology"/>
<evidence type="ECO:0000256" key="6">
    <source>
        <dbReference type="ARBA" id="ARBA00022723"/>
    </source>
</evidence>
<dbReference type="GO" id="GO:0005634">
    <property type="term" value="C:nucleus"/>
    <property type="evidence" value="ECO:0007669"/>
    <property type="project" value="UniProtKB-SubCell"/>
</dbReference>
<dbReference type="HAMAP" id="MF_00704">
    <property type="entry name" value="Aspartoacylase"/>
    <property type="match status" value="1"/>
</dbReference>
<reference evidence="20" key="1">
    <citation type="journal article" date="2021" name="Evol. Appl.">
        <title>The genome of the Pyrenean desman and the effects of bottlenecks and inbreeding on the genomic landscape of an endangered species.</title>
        <authorList>
            <person name="Escoda L."/>
            <person name="Castresana J."/>
        </authorList>
    </citation>
    <scope>NUCLEOTIDE SEQUENCE</scope>
    <source>
        <strain evidence="20">IBE-C5619</strain>
    </source>
</reference>
<dbReference type="SUPFAM" id="SSF53187">
    <property type="entry name" value="Zn-dependent exopeptidases"/>
    <property type="match status" value="1"/>
</dbReference>
<feature type="region of interest" description="Disordered" evidence="16">
    <location>
        <begin position="49"/>
        <end position="94"/>
    </location>
</feature>
<evidence type="ECO:0000313" key="20">
    <source>
        <dbReference type="EMBL" id="KAG8517085.1"/>
    </source>
</evidence>
<comment type="catalytic activity">
    <reaction evidence="15">
        <text>N-acetyl-L-aspartate + H2O = L-aspartate + acetate</text>
        <dbReference type="Rhea" id="RHEA:59408"/>
        <dbReference type="ChEBI" id="CHEBI:15377"/>
        <dbReference type="ChEBI" id="CHEBI:16953"/>
        <dbReference type="ChEBI" id="CHEBI:29991"/>
        <dbReference type="ChEBI" id="CHEBI:30089"/>
    </reaction>
    <physiologicalReaction direction="left-to-right" evidence="15">
        <dbReference type="Rhea" id="RHEA:59409"/>
    </physiologicalReaction>
</comment>
<evidence type="ECO:0000256" key="13">
    <source>
        <dbReference type="ARBA" id="ARBA00043907"/>
    </source>
</evidence>
<dbReference type="EMBL" id="JAGFMF010011660">
    <property type="protein sequence ID" value="KAG8517085.1"/>
    <property type="molecule type" value="Genomic_DNA"/>
</dbReference>
<evidence type="ECO:0000256" key="16">
    <source>
        <dbReference type="SAM" id="MobiDB-lite"/>
    </source>
</evidence>
<evidence type="ECO:0000256" key="4">
    <source>
        <dbReference type="ARBA" id="ARBA00006173"/>
    </source>
</evidence>
<gene>
    <name evidence="20" type="ORF">J0S82_012564</name>
</gene>
<name>A0A8J6DRG0_GALPY</name>
<evidence type="ECO:0000313" key="21">
    <source>
        <dbReference type="Proteomes" id="UP000700334"/>
    </source>
</evidence>
<evidence type="ECO:0000256" key="11">
    <source>
        <dbReference type="ARBA" id="ARBA00040105"/>
    </source>
</evidence>
<keyword evidence="21" id="KW-1185">Reference proteome</keyword>
<dbReference type="Pfam" id="PF24827">
    <property type="entry name" value="AstE_AspA_cat"/>
    <property type="match status" value="1"/>
</dbReference>
<dbReference type="FunFam" id="2.20.25.160:FF:000001">
    <property type="entry name" value="Aspartoacylase"/>
    <property type="match status" value="1"/>
</dbReference>
<dbReference type="InterPro" id="IPR050178">
    <property type="entry name" value="AspA/AstE_fam"/>
</dbReference>
<evidence type="ECO:0000259" key="18">
    <source>
        <dbReference type="Pfam" id="PF04952"/>
    </source>
</evidence>
<dbReference type="InterPro" id="IPR016708">
    <property type="entry name" value="Aspartoacylase"/>
</dbReference>
<evidence type="ECO:0000256" key="7">
    <source>
        <dbReference type="ARBA" id="ARBA00022801"/>
    </source>
</evidence>
<dbReference type="GO" id="GO:0016788">
    <property type="term" value="F:hydrolase activity, acting on ester bonds"/>
    <property type="evidence" value="ECO:0007669"/>
    <property type="project" value="InterPro"/>
</dbReference>
<dbReference type="AlphaFoldDB" id="A0A8J6DRG0"/>
<feature type="compositionally biased region" description="Basic residues" evidence="16">
    <location>
        <begin position="62"/>
        <end position="73"/>
    </location>
</feature>
<feature type="signal peptide" evidence="17">
    <location>
        <begin position="1"/>
        <end position="33"/>
    </location>
</feature>
<dbReference type="EC" id="3.5.1.15" evidence="10"/>
<feature type="compositionally biased region" description="Polar residues" evidence="16">
    <location>
        <begin position="49"/>
        <end position="59"/>
    </location>
</feature>
<keyword evidence="8" id="KW-0862">Zinc</keyword>
<evidence type="ECO:0000256" key="9">
    <source>
        <dbReference type="ARBA" id="ARBA00023242"/>
    </source>
</evidence>
<dbReference type="InterPro" id="IPR007036">
    <property type="entry name" value="Aste_AspA_hybrid_dom"/>
</dbReference>
<dbReference type="Gene3D" id="3.40.630.10">
    <property type="entry name" value="Zn peptidases"/>
    <property type="match status" value="1"/>
</dbReference>
<comment type="function">
    <text evidence="13">Catalyzes the deacetylation of N-acetylaspartic acid (NAA) to produce acetate and L-aspartate. NAA occurs in high concentration in brain and its hydrolysis NAA plays a significant part in the maintenance of intact white matter. In other tissues it acts as a scavenger of NAA from body fluids.</text>
</comment>
<evidence type="ECO:0000256" key="1">
    <source>
        <dbReference type="ARBA" id="ARBA00001947"/>
    </source>
</evidence>
<keyword evidence="17" id="KW-0732">Signal</keyword>
<evidence type="ECO:0000256" key="15">
    <source>
        <dbReference type="ARBA" id="ARBA00050816"/>
    </source>
</evidence>
<dbReference type="GO" id="GO:0019807">
    <property type="term" value="F:aspartoacylase activity"/>
    <property type="evidence" value="ECO:0007669"/>
    <property type="project" value="UniProtKB-EC"/>
</dbReference>
<keyword evidence="7" id="KW-0378">Hydrolase</keyword>
<dbReference type="Proteomes" id="UP000700334">
    <property type="component" value="Unassembled WGS sequence"/>
</dbReference>
<dbReference type="PANTHER" id="PTHR15162">
    <property type="entry name" value="ASPARTOACYLASE"/>
    <property type="match status" value="1"/>
</dbReference>
<keyword evidence="9" id="KW-0539">Nucleus</keyword>
<organism evidence="20 21">
    <name type="scientific">Galemys pyrenaicus</name>
    <name type="common">Iberian desman</name>
    <name type="synonym">Pyrenean desman</name>
    <dbReference type="NCBI Taxonomy" id="202257"/>
    <lineage>
        <taxon>Eukaryota</taxon>
        <taxon>Metazoa</taxon>
        <taxon>Chordata</taxon>
        <taxon>Craniata</taxon>
        <taxon>Vertebrata</taxon>
        <taxon>Euteleostomi</taxon>
        <taxon>Mammalia</taxon>
        <taxon>Eutheria</taxon>
        <taxon>Laurasiatheria</taxon>
        <taxon>Eulipotyphla</taxon>
        <taxon>Talpidae</taxon>
        <taxon>Galemys</taxon>
    </lineage>
</organism>
<feature type="domain" description="AstE/AspA barrel-sandwich hybrid" evidence="18">
    <location>
        <begin position="363"/>
        <end position="413"/>
    </location>
</feature>
<dbReference type="GO" id="GO:0005829">
    <property type="term" value="C:cytosol"/>
    <property type="evidence" value="ECO:0007669"/>
    <property type="project" value="TreeGrafter"/>
</dbReference>
<dbReference type="Pfam" id="PF04952">
    <property type="entry name" value="AstE_AspA_hybrid"/>
    <property type="match status" value="1"/>
</dbReference>
<comment type="catalytic activity">
    <reaction evidence="14">
        <text>an N-acyl-L-aspartate + H2O = a carboxylate + L-aspartate</text>
        <dbReference type="Rhea" id="RHEA:10872"/>
        <dbReference type="ChEBI" id="CHEBI:15377"/>
        <dbReference type="ChEBI" id="CHEBI:29067"/>
        <dbReference type="ChEBI" id="CHEBI:29991"/>
        <dbReference type="ChEBI" id="CHEBI:58497"/>
        <dbReference type="EC" id="3.5.1.15"/>
    </reaction>
    <physiologicalReaction direction="left-to-right" evidence="14">
        <dbReference type="Rhea" id="RHEA:10873"/>
    </physiologicalReaction>
</comment>
<feature type="domain" description="Succinylglutamate desuccinylase/Aspartoacylase catalytic" evidence="19">
    <location>
        <begin position="155"/>
        <end position="349"/>
    </location>
</feature>
<comment type="similarity">
    <text evidence="4">Belongs to the AspA/AstE family. Aspartoacylase subfamily.</text>
</comment>
<dbReference type="GO" id="GO:0046872">
    <property type="term" value="F:metal ion binding"/>
    <property type="evidence" value="ECO:0007669"/>
    <property type="project" value="UniProtKB-KW"/>
</dbReference>
<protein>
    <recommendedName>
        <fullName evidence="11">Aspartoacylase</fullName>
        <ecNumber evidence="10">3.5.1.15</ecNumber>
    </recommendedName>
    <alternativeName>
        <fullName evidence="12">Aminoacylase-2</fullName>
    </alternativeName>
</protein>